<feature type="transmembrane region" description="Helical" evidence="2">
    <location>
        <begin position="237"/>
        <end position="260"/>
    </location>
</feature>
<dbReference type="Proteomes" id="UP000183687">
    <property type="component" value="Unassembled WGS sequence"/>
</dbReference>
<keyword evidence="2" id="KW-0472">Membrane</keyword>
<dbReference type="PANTHER" id="PTHR48090">
    <property type="entry name" value="UNDECAPRENYL-PHOSPHATE 4-DEOXY-4-FORMAMIDO-L-ARABINOSE TRANSFERASE-RELATED"/>
    <property type="match status" value="1"/>
</dbReference>
<sequence>MTRLSLVVPCHNEEQTVELFYATAHSIEIKELAQRGVALRFVFVDDGSQDHTLEKLRKLAAAHEEVSYLSFSRNFGKEAALLAGLQAAVQCGDLIAVIDVDLQDPPSLLPQMCDLALGGEYDRIAVRRTSREGEPPIRSWFARRFYGLMSHVTDLDLRDGARDFSVMSKRFVEAVLSCGEYNRFTKGLFGWVGYPTTWIEYSNVERAAGETNWSFWSLVRYAFDGIVAYTVKPLEMLMAIGAVMSVLALLALIFVVVRALLFGDPVSGWPSLMAMILLATGFITFGLGIIGFYLSKIYLEVKDRPVYLIKETSKQAWQEDPAKHLHNGR</sequence>
<gene>
    <name evidence="4" type="ORF">SAMN04489746_1612</name>
</gene>
<reference evidence="4 5" key="1">
    <citation type="submission" date="2016-10" db="EMBL/GenBank/DDBJ databases">
        <authorList>
            <person name="Varghese N."/>
            <person name="Submissions S."/>
        </authorList>
    </citation>
    <scope>NUCLEOTIDE SEQUENCE [LARGE SCALE GENOMIC DNA]</scope>
    <source>
        <strain evidence="4 5">DSM 20586</strain>
    </source>
</reference>
<dbReference type="InterPro" id="IPR001173">
    <property type="entry name" value="Glyco_trans_2-like"/>
</dbReference>
<keyword evidence="2" id="KW-0812">Transmembrane</keyword>
<evidence type="ECO:0000256" key="2">
    <source>
        <dbReference type="SAM" id="Phobius"/>
    </source>
</evidence>
<dbReference type="EMBL" id="FNSH01000002">
    <property type="protein sequence ID" value="SEC29561.1"/>
    <property type="molecule type" value="Genomic_DNA"/>
</dbReference>
<dbReference type="Gene3D" id="3.90.550.10">
    <property type="entry name" value="Spore Coat Polysaccharide Biosynthesis Protein SpsA, Chain A"/>
    <property type="match status" value="1"/>
</dbReference>
<protein>
    <submittedName>
        <fullName evidence="4">Glycosyltransferase involved in cell wall bisynthesis</fullName>
    </submittedName>
</protein>
<accession>A0AB38A8I8</accession>
<dbReference type="InterPro" id="IPR029044">
    <property type="entry name" value="Nucleotide-diphossugar_trans"/>
</dbReference>
<dbReference type="SUPFAM" id="SSF53448">
    <property type="entry name" value="Nucleotide-diphospho-sugar transferases"/>
    <property type="match status" value="1"/>
</dbReference>
<proteinExistence type="inferred from homology"/>
<evidence type="ECO:0000256" key="1">
    <source>
        <dbReference type="ARBA" id="ARBA00006739"/>
    </source>
</evidence>
<evidence type="ECO:0000313" key="4">
    <source>
        <dbReference type="EMBL" id="SEC29561.1"/>
    </source>
</evidence>
<dbReference type="PANTHER" id="PTHR48090:SF8">
    <property type="entry name" value="GLYCOSYLTRANSFERASE CSBB-RELATED"/>
    <property type="match status" value="1"/>
</dbReference>
<evidence type="ECO:0000313" key="5">
    <source>
        <dbReference type="Proteomes" id="UP000183687"/>
    </source>
</evidence>
<dbReference type="GO" id="GO:0005886">
    <property type="term" value="C:plasma membrane"/>
    <property type="evidence" value="ECO:0007669"/>
    <property type="project" value="TreeGrafter"/>
</dbReference>
<dbReference type="RefSeq" id="WP_002563866.1">
    <property type="nucleotide sequence ID" value="NZ_CALJSN010000003.1"/>
</dbReference>
<feature type="transmembrane region" description="Helical" evidence="2">
    <location>
        <begin position="272"/>
        <end position="294"/>
    </location>
</feature>
<comment type="caution">
    <text evidence="4">The sequence shown here is derived from an EMBL/GenBank/DDBJ whole genome shotgun (WGS) entry which is preliminary data.</text>
</comment>
<feature type="domain" description="Glycosyltransferase 2-like" evidence="3">
    <location>
        <begin position="5"/>
        <end position="174"/>
    </location>
</feature>
<keyword evidence="2" id="KW-1133">Transmembrane helix</keyword>
<dbReference type="Pfam" id="PF00535">
    <property type="entry name" value="Glycos_transf_2"/>
    <property type="match status" value="1"/>
</dbReference>
<dbReference type="InterPro" id="IPR050256">
    <property type="entry name" value="Glycosyltransferase_2"/>
</dbReference>
<dbReference type="CDD" id="cd04187">
    <property type="entry name" value="DPM1_like_bac"/>
    <property type="match status" value="1"/>
</dbReference>
<organism evidence="4 5">
    <name type="scientific">Atopobium minutum</name>
    <dbReference type="NCBI Taxonomy" id="1381"/>
    <lineage>
        <taxon>Bacteria</taxon>
        <taxon>Bacillati</taxon>
        <taxon>Actinomycetota</taxon>
        <taxon>Coriobacteriia</taxon>
        <taxon>Coriobacteriales</taxon>
        <taxon>Atopobiaceae</taxon>
        <taxon>Atopobium</taxon>
    </lineage>
</organism>
<name>A0AB38A8I8_9ACTN</name>
<dbReference type="AlphaFoldDB" id="A0AB38A8I8"/>
<comment type="similarity">
    <text evidence="1">Belongs to the glycosyltransferase 2 family.</text>
</comment>
<evidence type="ECO:0000259" key="3">
    <source>
        <dbReference type="Pfam" id="PF00535"/>
    </source>
</evidence>